<dbReference type="AlphaFoldDB" id="A0A6A6H9J7"/>
<dbReference type="InterPro" id="IPR007111">
    <property type="entry name" value="NACHT_NTPase"/>
</dbReference>
<organism evidence="3 4">
    <name type="scientific">Viridothelium virens</name>
    <name type="common">Speckled blister lichen</name>
    <name type="synonym">Trypethelium virens</name>
    <dbReference type="NCBI Taxonomy" id="1048519"/>
    <lineage>
        <taxon>Eukaryota</taxon>
        <taxon>Fungi</taxon>
        <taxon>Dikarya</taxon>
        <taxon>Ascomycota</taxon>
        <taxon>Pezizomycotina</taxon>
        <taxon>Dothideomycetes</taxon>
        <taxon>Dothideomycetes incertae sedis</taxon>
        <taxon>Trypetheliales</taxon>
        <taxon>Trypetheliaceae</taxon>
        <taxon>Viridothelium</taxon>
    </lineage>
</organism>
<dbReference type="PROSITE" id="PS50837">
    <property type="entry name" value="NACHT"/>
    <property type="match status" value="1"/>
</dbReference>
<feature type="domain" description="NACHT" evidence="2">
    <location>
        <begin position="278"/>
        <end position="425"/>
    </location>
</feature>
<proteinExistence type="predicted"/>
<protein>
    <recommendedName>
        <fullName evidence="2">NACHT domain-containing protein</fullName>
    </recommendedName>
</protein>
<dbReference type="Gene3D" id="3.40.50.300">
    <property type="entry name" value="P-loop containing nucleotide triphosphate hydrolases"/>
    <property type="match status" value="1"/>
</dbReference>
<keyword evidence="4" id="KW-1185">Reference proteome</keyword>
<dbReference type="OrthoDB" id="1577640at2759"/>
<dbReference type="PANTHER" id="PTHR10039:SF16">
    <property type="entry name" value="GPI INOSITOL-DEACYLASE"/>
    <property type="match status" value="1"/>
</dbReference>
<dbReference type="SUPFAM" id="SSF52540">
    <property type="entry name" value="P-loop containing nucleoside triphosphate hydrolases"/>
    <property type="match status" value="1"/>
</dbReference>
<evidence type="ECO:0000256" key="1">
    <source>
        <dbReference type="ARBA" id="ARBA00022737"/>
    </source>
</evidence>
<dbReference type="InterPro" id="IPR027417">
    <property type="entry name" value="P-loop_NTPase"/>
</dbReference>
<dbReference type="EMBL" id="ML991796">
    <property type="protein sequence ID" value="KAF2234794.1"/>
    <property type="molecule type" value="Genomic_DNA"/>
</dbReference>
<dbReference type="InterPro" id="IPR056884">
    <property type="entry name" value="NPHP3-like_N"/>
</dbReference>
<dbReference type="Pfam" id="PF24883">
    <property type="entry name" value="NPHP3_N"/>
    <property type="match status" value="1"/>
</dbReference>
<evidence type="ECO:0000313" key="3">
    <source>
        <dbReference type="EMBL" id="KAF2234794.1"/>
    </source>
</evidence>
<sequence length="494" mass="55114">MDPGTAVAVVSLGIQCCQGIVGYYRSFREQDKVVSRTTACVDNLHGILVALRGMINPPGPQLNNNVLALVIKSIASCEGPVNDLKAELDKFGTNTPQATPKNKAHELVMKALYPFKESTLTKLREIVQDVRGNLSLAIETVGLDTQSRVLDSLDGLTLNFDAMRTDRNSLAGDIQNISTAISGVGDNISNVSRTVDDSRTIITGLSTSAQNIQQSINTAEQRREDAQTDQIYSSVVDWLRPIDFMPDHRAARKRHEPETGNWFLEGRPYEAWKTIPGSFLWLNGNPGCGKTILASAIIEDLARYVKSQPNSTALSFYFSFTDSQKQEYVSFLRTLLAQLCVSRRQIFPCLRDLFKAYEPLAAPVDELDECLKLVMKDFANVYLVIDALDECRNETGRGDWEDMLHWLDSLSSLNMANLHTLVTSRNEPELQNLFLPLEGSSAHWPSLTITQRSNSGDVRTYVTNQIEKDWRLKRLDSTTKEEIRCTLTNGAEGM</sequence>
<accession>A0A6A6H9J7</accession>
<dbReference type="PANTHER" id="PTHR10039">
    <property type="entry name" value="AMELOGENIN"/>
    <property type="match status" value="1"/>
</dbReference>
<evidence type="ECO:0000259" key="2">
    <source>
        <dbReference type="PROSITE" id="PS50837"/>
    </source>
</evidence>
<name>A0A6A6H9J7_VIRVR</name>
<keyword evidence="1" id="KW-0677">Repeat</keyword>
<gene>
    <name evidence="3" type="ORF">EV356DRAFT_501383</name>
</gene>
<evidence type="ECO:0000313" key="4">
    <source>
        <dbReference type="Proteomes" id="UP000800092"/>
    </source>
</evidence>
<reference evidence="3" key="1">
    <citation type="journal article" date="2020" name="Stud. Mycol.">
        <title>101 Dothideomycetes genomes: a test case for predicting lifestyles and emergence of pathogens.</title>
        <authorList>
            <person name="Haridas S."/>
            <person name="Albert R."/>
            <person name="Binder M."/>
            <person name="Bloem J."/>
            <person name="Labutti K."/>
            <person name="Salamov A."/>
            <person name="Andreopoulos B."/>
            <person name="Baker S."/>
            <person name="Barry K."/>
            <person name="Bills G."/>
            <person name="Bluhm B."/>
            <person name="Cannon C."/>
            <person name="Castanera R."/>
            <person name="Culley D."/>
            <person name="Daum C."/>
            <person name="Ezra D."/>
            <person name="Gonzalez J."/>
            <person name="Henrissat B."/>
            <person name="Kuo A."/>
            <person name="Liang C."/>
            <person name="Lipzen A."/>
            <person name="Lutzoni F."/>
            <person name="Magnuson J."/>
            <person name="Mondo S."/>
            <person name="Nolan M."/>
            <person name="Ohm R."/>
            <person name="Pangilinan J."/>
            <person name="Park H.-J."/>
            <person name="Ramirez L."/>
            <person name="Alfaro M."/>
            <person name="Sun H."/>
            <person name="Tritt A."/>
            <person name="Yoshinaga Y."/>
            <person name="Zwiers L.-H."/>
            <person name="Turgeon B."/>
            <person name="Goodwin S."/>
            <person name="Spatafora J."/>
            <person name="Crous P."/>
            <person name="Grigoriev I."/>
        </authorList>
    </citation>
    <scope>NUCLEOTIDE SEQUENCE</scope>
    <source>
        <strain evidence="3">Tuck. ex Michener</strain>
    </source>
</reference>
<dbReference type="Proteomes" id="UP000800092">
    <property type="component" value="Unassembled WGS sequence"/>
</dbReference>